<dbReference type="SMART" id="SM00925">
    <property type="entry name" value="MltA"/>
    <property type="match status" value="1"/>
</dbReference>
<dbReference type="SUPFAM" id="SSF50685">
    <property type="entry name" value="Barwin-like endoglucanases"/>
    <property type="match status" value="1"/>
</dbReference>
<dbReference type="PIRSF" id="PIRSF019422">
    <property type="entry name" value="MltA"/>
    <property type="match status" value="1"/>
</dbReference>
<keyword evidence="3" id="KW-0456">Lyase</keyword>
<organism evidence="8 9">
    <name type="scientific">Pannonibacter tanglangensis</name>
    <dbReference type="NCBI Taxonomy" id="2750084"/>
    <lineage>
        <taxon>Bacteria</taxon>
        <taxon>Pseudomonadati</taxon>
        <taxon>Pseudomonadota</taxon>
        <taxon>Alphaproteobacteria</taxon>
        <taxon>Hyphomicrobiales</taxon>
        <taxon>Stappiaceae</taxon>
        <taxon>Pannonibacter</taxon>
    </lineage>
</organism>
<evidence type="ECO:0000313" key="9">
    <source>
        <dbReference type="Proteomes" id="UP000541347"/>
    </source>
</evidence>
<dbReference type="InterPro" id="IPR005300">
    <property type="entry name" value="MltA_B"/>
</dbReference>
<dbReference type="CDD" id="cd14485">
    <property type="entry name" value="mltA_like_LT_A"/>
    <property type="match status" value="1"/>
</dbReference>
<evidence type="ECO:0000256" key="2">
    <source>
        <dbReference type="ARBA" id="ARBA00012587"/>
    </source>
</evidence>
<keyword evidence="9" id="KW-1185">Reference proteome</keyword>
<dbReference type="InterPro" id="IPR036908">
    <property type="entry name" value="RlpA-like_sf"/>
</dbReference>
<dbReference type="CDD" id="cd14668">
    <property type="entry name" value="mlta_B"/>
    <property type="match status" value="1"/>
</dbReference>
<keyword evidence="4" id="KW-0961">Cell wall biogenesis/degradation</keyword>
<feature type="domain" description="Lytic transglycosylase MltA" evidence="7">
    <location>
        <begin position="138"/>
        <end position="295"/>
    </location>
</feature>
<dbReference type="EC" id="4.2.2.n1" evidence="2"/>
<proteinExistence type="predicted"/>
<feature type="chain" id="PRO_5046442524" description="peptidoglycan lytic exotransglycosylase" evidence="6">
    <location>
        <begin position="29"/>
        <end position="407"/>
    </location>
</feature>
<evidence type="ECO:0000256" key="6">
    <source>
        <dbReference type="SAM" id="SignalP"/>
    </source>
</evidence>
<comment type="catalytic activity">
    <reaction evidence="1">
        <text>Exolytic cleavage of the (1-&gt;4)-beta-glycosidic linkage between N-acetylmuramic acid (MurNAc) and N-acetylglucosamine (GlcNAc) residues in peptidoglycan, from either the reducing or the non-reducing ends of the peptidoglycan chains, with concomitant formation of a 1,6-anhydrobond in the MurNAc residue.</text>
        <dbReference type="EC" id="4.2.2.n1"/>
    </reaction>
</comment>
<protein>
    <recommendedName>
        <fullName evidence="2">peptidoglycan lytic exotransglycosylase</fullName>
        <ecNumber evidence="2">4.2.2.n1</ecNumber>
    </recommendedName>
    <alternativeName>
        <fullName evidence="5">Murein hydrolase A</fullName>
    </alternativeName>
</protein>
<comment type="caution">
    <text evidence="8">The sequence shown here is derived from an EMBL/GenBank/DDBJ whole genome shotgun (WGS) entry which is preliminary data.</text>
</comment>
<evidence type="ECO:0000256" key="5">
    <source>
        <dbReference type="ARBA" id="ARBA00030918"/>
    </source>
</evidence>
<evidence type="ECO:0000313" key="8">
    <source>
        <dbReference type="EMBL" id="NBN65635.1"/>
    </source>
</evidence>
<dbReference type="InterPro" id="IPR010611">
    <property type="entry name" value="3D_dom"/>
</dbReference>
<dbReference type="PANTHER" id="PTHR30124:SF0">
    <property type="entry name" value="MEMBRANE-BOUND LYTIC MUREIN TRANSGLYCOSYLASE A"/>
    <property type="match status" value="1"/>
</dbReference>
<dbReference type="RefSeq" id="WP_161677628.1">
    <property type="nucleotide sequence ID" value="NZ_JAABLP010000005.1"/>
</dbReference>
<evidence type="ECO:0000256" key="4">
    <source>
        <dbReference type="ARBA" id="ARBA00023316"/>
    </source>
</evidence>
<evidence type="ECO:0000256" key="1">
    <source>
        <dbReference type="ARBA" id="ARBA00001420"/>
    </source>
</evidence>
<evidence type="ECO:0000259" key="7">
    <source>
        <dbReference type="SMART" id="SM00925"/>
    </source>
</evidence>
<dbReference type="Gene3D" id="2.40.240.50">
    <property type="entry name" value="Barwin-like endoglucanases"/>
    <property type="match status" value="1"/>
</dbReference>
<evidence type="ECO:0000256" key="3">
    <source>
        <dbReference type="ARBA" id="ARBA00023239"/>
    </source>
</evidence>
<dbReference type="Gene3D" id="2.40.40.10">
    <property type="entry name" value="RlpA-like domain"/>
    <property type="match status" value="1"/>
</dbReference>
<accession>A0ABW9ZL28</accession>
<dbReference type="Pfam" id="PF06725">
    <property type="entry name" value="3D"/>
    <property type="match status" value="1"/>
</dbReference>
<dbReference type="InterPro" id="IPR026044">
    <property type="entry name" value="MltA"/>
</dbReference>
<keyword evidence="6" id="KW-0732">Signal</keyword>
<dbReference type="Proteomes" id="UP000541347">
    <property type="component" value="Unassembled WGS sequence"/>
</dbReference>
<dbReference type="PANTHER" id="PTHR30124">
    <property type="entry name" value="MEMBRANE-BOUND LYTIC MUREIN TRANSGLYCOSYLASE A"/>
    <property type="match status" value="1"/>
</dbReference>
<sequence length="407" mass="43199">MTPLALRLGALFILLTAALGHAPGGAFAKPGKAAPVSDELTSRLAAIAFSDIPGWNRDDHAAALAAFRRLCDLRDDAQPGAPATGALQATLLAELKRICDRAPAPGSSAATARAFFEDAFVPARIAAEGFVTGYYEPEVAGSRTRTATHATPLYRAPEGLTLVTDRNRPAGWPDGVTHGVLRQGRLQVLPDRPAIMTGALAGQDLELIWLKSPVDAFFVHVQGSARVRLDDGSVLRVGYAGKTGHPYTAIGRVLVQAGEGTPEDFTMTGLRAWLARNPDRMDWLFAHNRSFIFFRILEDIDPSEGPIGAAGVPLVAGRSIAMDRTLHTYGMPVFVDADLAGSGLADPRWQRLMIADDTGTAIRGPARGDLFIGSGEAAGAIAGAVRHPADMVLLWPRRLAHLMGRGS</sequence>
<dbReference type="EMBL" id="JAABLP010000005">
    <property type="protein sequence ID" value="NBN65635.1"/>
    <property type="molecule type" value="Genomic_DNA"/>
</dbReference>
<gene>
    <name evidence="8" type="ORF">GWI71_18220</name>
</gene>
<reference evidence="8 9" key="1">
    <citation type="submission" date="2020-01" db="EMBL/GenBank/DDBJ databases">
        <authorList>
            <person name="Peng S.Y."/>
            <person name="Li J."/>
            <person name="Wang M."/>
            <person name="Wang L."/>
            <person name="Wang C.Q."/>
            <person name="Wang J.R."/>
        </authorList>
    </citation>
    <scope>NUCLEOTIDE SEQUENCE [LARGE SCALE GENOMIC DNA]</scope>
    <source>
        <strain evidence="8 9">XCT-34</strain>
    </source>
</reference>
<name>A0ABW9ZL28_9HYPH</name>
<dbReference type="Pfam" id="PF03562">
    <property type="entry name" value="MltA"/>
    <property type="match status" value="1"/>
</dbReference>
<feature type="signal peptide" evidence="6">
    <location>
        <begin position="1"/>
        <end position="28"/>
    </location>
</feature>